<dbReference type="InterPro" id="IPR036217">
    <property type="entry name" value="MethylDNA_cys_MeTrfase_DNAb"/>
</dbReference>
<comment type="catalytic activity">
    <reaction evidence="1">
        <text>a 4-O-methyl-thymidine in DNA + L-cysteinyl-[protein] = a thymidine in DNA + S-methyl-L-cysteinyl-[protein]</text>
        <dbReference type="Rhea" id="RHEA:53428"/>
        <dbReference type="Rhea" id="RHEA-COMP:10131"/>
        <dbReference type="Rhea" id="RHEA-COMP:10132"/>
        <dbReference type="Rhea" id="RHEA-COMP:13555"/>
        <dbReference type="Rhea" id="RHEA-COMP:13556"/>
        <dbReference type="ChEBI" id="CHEBI:29950"/>
        <dbReference type="ChEBI" id="CHEBI:82612"/>
        <dbReference type="ChEBI" id="CHEBI:137386"/>
        <dbReference type="ChEBI" id="CHEBI:137387"/>
        <dbReference type="EC" id="2.1.1.63"/>
    </reaction>
</comment>
<dbReference type="GO" id="GO:0032259">
    <property type="term" value="P:methylation"/>
    <property type="evidence" value="ECO:0007669"/>
    <property type="project" value="UniProtKB-KW"/>
</dbReference>
<sequence>MASDMAERVYALAKAIPAGSVASYGQLAALSGHPRAARIVGQLMRRCAPSRGVPCHRVIMGDGSLCPEDAFGVPGLQRALLAAEGVPFLADGRVDMAACRWQGPFEKEQKL</sequence>
<dbReference type="Gene3D" id="1.10.10.10">
    <property type="entry name" value="Winged helix-like DNA-binding domain superfamily/Winged helix DNA-binding domain"/>
    <property type="match status" value="1"/>
</dbReference>
<evidence type="ECO:0000256" key="2">
    <source>
        <dbReference type="ARBA" id="ARBA00022603"/>
    </source>
</evidence>
<organism evidence="8 9">
    <name type="scientific">Candidatus Avichristensenella intestinipullorum</name>
    <dbReference type="NCBI Taxonomy" id="2840693"/>
    <lineage>
        <taxon>Bacteria</taxon>
        <taxon>Bacillati</taxon>
        <taxon>Bacillota</taxon>
        <taxon>Clostridia</taxon>
        <taxon>Candidatus Avichristensenella</taxon>
    </lineage>
</organism>
<proteinExistence type="predicted"/>
<dbReference type="InterPro" id="IPR001497">
    <property type="entry name" value="MethylDNA_cys_MeTrfase_AS"/>
</dbReference>
<evidence type="ECO:0000256" key="5">
    <source>
        <dbReference type="ARBA" id="ARBA00023204"/>
    </source>
</evidence>
<evidence type="ECO:0000313" key="8">
    <source>
        <dbReference type="EMBL" id="HIQ62116.1"/>
    </source>
</evidence>
<dbReference type="PROSITE" id="PS00374">
    <property type="entry name" value="MGMT"/>
    <property type="match status" value="1"/>
</dbReference>
<dbReference type="EMBL" id="DVFI01000011">
    <property type="protein sequence ID" value="HIQ62116.1"/>
    <property type="molecule type" value="Genomic_DNA"/>
</dbReference>
<comment type="caution">
    <text evidence="8">The sequence shown here is derived from an EMBL/GenBank/DDBJ whole genome shotgun (WGS) entry which is preliminary data.</text>
</comment>
<dbReference type="GO" id="GO:0006281">
    <property type="term" value="P:DNA repair"/>
    <property type="evidence" value="ECO:0007669"/>
    <property type="project" value="UniProtKB-KW"/>
</dbReference>
<dbReference type="SUPFAM" id="SSF46767">
    <property type="entry name" value="Methylated DNA-protein cysteine methyltransferase, C-terminal domain"/>
    <property type="match status" value="1"/>
</dbReference>
<evidence type="ECO:0000259" key="7">
    <source>
        <dbReference type="Pfam" id="PF01035"/>
    </source>
</evidence>
<dbReference type="CDD" id="cd06445">
    <property type="entry name" value="ATase"/>
    <property type="match status" value="1"/>
</dbReference>
<dbReference type="InterPro" id="IPR052520">
    <property type="entry name" value="ATL_DNA_repair"/>
</dbReference>
<protein>
    <submittedName>
        <fullName evidence="8">MGMT family protein</fullName>
    </submittedName>
</protein>
<keyword evidence="5" id="KW-0234">DNA repair</keyword>
<comment type="catalytic activity">
    <reaction evidence="6">
        <text>a 6-O-methyl-2'-deoxyguanosine in DNA + L-cysteinyl-[protein] = S-methyl-L-cysteinyl-[protein] + a 2'-deoxyguanosine in DNA</text>
        <dbReference type="Rhea" id="RHEA:24000"/>
        <dbReference type="Rhea" id="RHEA-COMP:10131"/>
        <dbReference type="Rhea" id="RHEA-COMP:10132"/>
        <dbReference type="Rhea" id="RHEA-COMP:11367"/>
        <dbReference type="Rhea" id="RHEA-COMP:11368"/>
        <dbReference type="ChEBI" id="CHEBI:29950"/>
        <dbReference type="ChEBI" id="CHEBI:82612"/>
        <dbReference type="ChEBI" id="CHEBI:85445"/>
        <dbReference type="ChEBI" id="CHEBI:85448"/>
        <dbReference type="EC" id="2.1.1.63"/>
    </reaction>
</comment>
<gene>
    <name evidence="8" type="ORF">IAA66_00840</name>
</gene>
<evidence type="ECO:0000256" key="3">
    <source>
        <dbReference type="ARBA" id="ARBA00022679"/>
    </source>
</evidence>
<accession>A0A9D0YVF9</accession>
<keyword evidence="2" id="KW-0489">Methyltransferase</keyword>
<dbReference type="InterPro" id="IPR036388">
    <property type="entry name" value="WH-like_DNA-bd_sf"/>
</dbReference>
<dbReference type="Proteomes" id="UP000886819">
    <property type="component" value="Unassembled WGS sequence"/>
</dbReference>
<dbReference type="AlphaFoldDB" id="A0A9D0YVF9"/>
<keyword evidence="4" id="KW-0227">DNA damage</keyword>
<dbReference type="GO" id="GO:0003908">
    <property type="term" value="F:methylated-DNA-[protein]-cysteine S-methyltransferase activity"/>
    <property type="evidence" value="ECO:0007669"/>
    <property type="project" value="UniProtKB-EC"/>
</dbReference>
<feature type="domain" description="Methylated-DNA-[protein]-cysteine S-methyltransferase DNA binding" evidence="7">
    <location>
        <begin position="5"/>
        <end position="86"/>
    </location>
</feature>
<evidence type="ECO:0000256" key="6">
    <source>
        <dbReference type="ARBA" id="ARBA00049348"/>
    </source>
</evidence>
<dbReference type="PANTHER" id="PTHR42942:SF1">
    <property type="entry name" value="ALKYLTRANSFERASE-LIKE PROTEIN 1"/>
    <property type="match status" value="1"/>
</dbReference>
<reference evidence="8" key="1">
    <citation type="submission" date="2020-10" db="EMBL/GenBank/DDBJ databases">
        <authorList>
            <person name="Gilroy R."/>
        </authorList>
    </citation>
    <scope>NUCLEOTIDE SEQUENCE</scope>
    <source>
        <strain evidence="8">ChiHile30-977</strain>
    </source>
</reference>
<name>A0A9D0YVF9_9FIRM</name>
<evidence type="ECO:0000256" key="4">
    <source>
        <dbReference type="ARBA" id="ARBA00022763"/>
    </source>
</evidence>
<evidence type="ECO:0000256" key="1">
    <source>
        <dbReference type="ARBA" id="ARBA00001286"/>
    </source>
</evidence>
<keyword evidence="3" id="KW-0808">Transferase</keyword>
<dbReference type="Pfam" id="PF01035">
    <property type="entry name" value="DNA_binding_1"/>
    <property type="match status" value="1"/>
</dbReference>
<dbReference type="InterPro" id="IPR014048">
    <property type="entry name" value="MethylDNA_cys_MeTrfase_DNA-bd"/>
</dbReference>
<dbReference type="NCBIfam" id="TIGR00589">
    <property type="entry name" value="ogt"/>
    <property type="match status" value="1"/>
</dbReference>
<dbReference type="PANTHER" id="PTHR42942">
    <property type="entry name" value="6-O-METHYLGUANINE DNA METHYLTRANSFERASE"/>
    <property type="match status" value="1"/>
</dbReference>
<reference evidence="8" key="2">
    <citation type="journal article" date="2021" name="PeerJ">
        <title>Extensive microbial diversity within the chicken gut microbiome revealed by metagenomics and culture.</title>
        <authorList>
            <person name="Gilroy R."/>
            <person name="Ravi A."/>
            <person name="Getino M."/>
            <person name="Pursley I."/>
            <person name="Horton D.L."/>
            <person name="Alikhan N.F."/>
            <person name="Baker D."/>
            <person name="Gharbi K."/>
            <person name="Hall N."/>
            <person name="Watson M."/>
            <person name="Adriaenssens E.M."/>
            <person name="Foster-Nyarko E."/>
            <person name="Jarju S."/>
            <person name="Secka A."/>
            <person name="Antonio M."/>
            <person name="Oren A."/>
            <person name="Chaudhuri R.R."/>
            <person name="La Ragione R."/>
            <person name="Hildebrand F."/>
            <person name="Pallen M.J."/>
        </authorList>
    </citation>
    <scope>NUCLEOTIDE SEQUENCE</scope>
    <source>
        <strain evidence="8">ChiHile30-977</strain>
    </source>
</reference>
<evidence type="ECO:0000313" key="9">
    <source>
        <dbReference type="Proteomes" id="UP000886819"/>
    </source>
</evidence>